<dbReference type="InterPro" id="IPR036390">
    <property type="entry name" value="WH_DNA-bd_sf"/>
</dbReference>
<keyword evidence="1" id="KW-0805">Transcription regulation</keyword>
<proteinExistence type="predicted"/>
<reference evidence="5 6" key="1">
    <citation type="journal article" date="2010" name="Stand. Genomic Sci.">
        <title>Complete genome sequence of Spirochaeta smaragdinae type strain (SEBR 4228).</title>
        <authorList>
            <person name="Mavromatis K."/>
            <person name="Yasawong M."/>
            <person name="Chertkov O."/>
            <person name="Lapidus A."/>
            <person name="Lucas S."/>
            <person name="Nolan M."/>
            <person name="Del Rio T.G."/>
            <person name="Tice H."/>
            <person name="Cheng J.F."/>
            <person name="Pitluck S."/>
            <person name="Liolios K."/>
            <person name="Ivanova N."/>
            <person name="Tapia R."/>
            <person name="Han C."/>
            <person name="Bruce D."/>
            <person name="Goodwin L."/>
            <person name="Pati A."/>
            <person name="Chen A."/>
            <person name="Palaniappan K."/>
            <person name="Land M."/>
            <person name="Hauser L."/>
            <person name="Chang Y.J."/>
            <person name="Jeffries C.D."/>
            <person name="Detter J.C."/>
            <person name="Rohde M."/>
            <person name="Brambilla E."/>
            <person name="Spring S."/>
            <person name="Goker M."/>
            <person name="Sikorski J."/>
            <person name="Woyke T."/>
            <person name="Bristow J."/>
            <person name="Eisen J.A."/>
            <person name="Markowitz V."/>
            <person name="Hugenholtz P."/>
            <person name="Klenk H.P."/>
            <person name="Kyrpides N.C."/>
        </authorList>
    </citation>
    <scope>NUCLEOTIDE SEQUENCE [LARGE SCALE GENOMIC DNA]</scope>
    <source>
        <strain evidence="6">DSM 11293 / JCM 15392 / SEBR 4228</strain>
    </source>
</reference>
<dbReference type="InterPro" id="IPR036388">
    <property type="entry name" value="WH-like_DNA-bd_sf"/>
</dbReference>
<dbReference type="OrthoDB" id="9782299at2"/>
<dbReference type="PRINTS" id="PR00035">
    <property type="entry name" value="HTHGNTR"/>
</dbReference>
<gene>
    <name evidence="5" type="ordered locus">Spirs_0520</name>
</gene>
<evidence type="ECO:0000313" key="6">
    <source>
        <dbReference type="Proteomes" id="UP000002318"/>
    </source>
</evidence>
<dbReference type="PROSITE" id="PS50949">
    <property type="entry name" value="HTH_GNTR"/>
    <property type="match status" value="1"/>
</dbReference>
<dbReference type="InterPro" id="IPR000524">
    <property type="entry name" value="Tscrpt_reg_HTH_GntR"/>
</dbReference>
<dbReference type="GO" id="GO:0003677">
    <property type="term" value="F:DNA binding"/>
    <property type="evidence" value="ECO:0007669"/>
    <property type="project" value="UniProtKB-KW"/>
</dbReference>
<evidence type="ECO:0000256" key="2">
    <source>
        <dbReference type="ARBA" id="ARBA00023125"/>
    </source>
</evidence>
<protein>
    <submittedName>
        <fullName evidence="5">GntR domain protein</fullName>
    </submittedName>
</protein>
<dbReference type="GO" id="GO:0003700">
    <property type="term" value="F:DNA-binding transcription factor activity"/>
    <property type="evidence" value="ECO:0007669"/>
    <property type="project" value="InterPro"/>
</dbReference>
<dbReference type="eggNOG" id="COG2186">
    <property type="taxonomic scope" value="Bacteria"/>
</dbReference>
<keyword evidence="6" id="KW-1185">Reference proteome</keyword>
<dbReference type="PANTHER" id="PTHR43537">
    <property type="entry name" value="TRANSCRIPTIONAL REGULATOR, GNTR FAMILY"/>
    <property type="match status" value="1"/>
</dbReference>
<keyword evidence="3" id="KW-0804">Transcription</keyword>
<dbReference type="HOGENOM" id="CLU_1179621_0_0_12"/>
<dbReference type="SUPFAM" id="SSF48008">
    <property type="entry name" value="GntR ligand-binding domain-like"/>
    <property type="match status" value="1"/>
</dbReference>
<dbReference type="KEGG" id="ssm:Spirs_0520"/>
<evidence type="ECO:0000313" key="5">
    <source>
        <dbReference type="EMBL" id="ADK79666.1"/>
    </source>
</evidence>
<dbReference type="Proteomes" id="UP000002318">
    <property type="component" value="Chromosome"/>
</dbReference>
<dbReference type="SMART" id="SM00895">
    <property type="entry name" value="FCD"/>
    <property type="match status" value="1"/>
</dbReference>
<dbReference type="InterPro" id="IPR011711">
    <property type="entry name" value="GntR_C"/>
</dbReference>
<dbReference type="Pfam" id="PF00392">
    <property type="entry name" value="GntR"/>
    <property type="match status" value="1"/>
</dbReference>
<organism evidence="5 6">
    <name type="scientific">Sediminispirochaeta smaragdinae (strain DSM 11293 / JCM 15392 / SEBR 4228)</name>
    <name type="common">Spirochaeta smaragdinae</name>
    <dbReference type="NCBI Taxonomy" id="573413"/>
    <lineage>
        <taxon>Bacteria</taxon>
        <taxon>Pseudomonadati</taxon>
        <taxon>Spirochaetota</taxon>
        <taxon>Spirochaetia</taxon>
        <taxon>Spirochaetales</taxon>
        <taxon>Spirochaetaceae</taxon>
        <taxon>Sediminispirochaeta</taxon>
    </lineage>
</organism>
<evidence type="ECO:0000259" key="4">
    <source>
        <dbReference type="PROSITE" id="PS50949"/>
    </source>
</evidence>
<evidence type="ECO:0000256" key="3">
    <source>
        <dbReference type="ARBA" id="ARBA00023163"/>
    </source>
</evidence>
<dbReference type="Gene3D" id="1.20.120.530">
    <property type="entry name" value="GntR ligand-binding domain-like"/>
    <property type="match status" value="1"/>
</dbReference>
<keyword evidence="2" id="KW-0238">DNA-binding</keyword>
<dbReference type="AlphaFoldDB" id="E1RBD6"/>
<dbReference type="PANTHER" id="PTHR43537:SF44">
    <property type="entry name" value="GNTR FAMILY REGULATORY PROTEIN"/>
    <property type="match status" value="1"/>
</dbReference>
<dbReference type="Pfam" id="PF07729">
    <property type="entry name" value="FCD"/>
    <property type="match status" value="1"/>
</dbReference>
<dbReference type="EMBL" id="CP002116">
    <property type="protein sequence ID" value="ADK79666.1"/>
    <property type="molecule type" value="Genomic_DNA"/>
</dbReference>
<name>E1RBD6_SEDSS</name>
<dbReference type="SMART" id="SM00345">
    <property type="entry name" value="HTH_GNTR"/>
    <property type="match status" value="1"/>
</dbReference>
<dbReference type="RefSeq" id="WP_013253130.1">
    <property type="nucleotide sequence ID" value="NC_014364.1"/>
</dbReference>
<dbReference type="CDD" id="cd07377">
    <property type="entry name" value="WHTH_GntR"/>
    <property type="match status" value="1"/>
</dbReference>
<feature type="domain" description="HTH gntR-type" evidence="4">
    <location>
        <begin position="10"/>
        <end position="78"/>
    </location>
</feature>
<sequence length="235" mass="26483">MGDCIPRKAKSLKEQCINYLEERIISGDFPSGHRLPSERALAGMLRVSRPVVHESVVELSNRGFITILPRRGCIVNDFRTTGSSELLSSLFRYASGSLRPDILSGMAEMRLLFETEMARLAALRRSNEGIVRLKAALRQEVKVAESVDWRGKVIAEADYAFHHAIALAGENIVYQMLMNSFRTLYLNVLSRFYGKRFDLRPILDKHRALLANIVEGKGEDAAWEMKGLLTMNKAV</sequence>
<dbReference type="InterPro" id="IPR008920">
    <property type="entry name" value="TF_FadR/GntR_C"/>
</dbReference>
<evidence type="ECO:0000256" key="1">
    <source>
        <dbReference type="ARBA" id="ARBA00023015"/>
    </source>
</evidence>
<accession>E1RBD6</accession>
<dbReference type="Gene3D" id="1.10.10.10">
    <property type="entry name" value="Winged helix-like DNA-binding domain superfamily/Winged helix DNA-binding domain"/>
    <property type="match status" value="1"/>
</dbReference>
<dbReference type="SUPFAM" id="SSF46785">
    <property type="entry name" value="Winged helix' DNA-binding domain"/>
    <property type="match status" value="1"/>
</dbReference>
<dbReference type="STRING" id="573413.Spirs_0520"/>